<evidence type="ECO:0000313" key="2">
    <source>
        <dbReference type="Proteomes" id="UP001500298"/>
    </source>
</evidence>
<keyword evidence="2" id="KW-1185">Reference proteome</keyword>
<dbReference type="EMBL" id="BAABJX010000046">
    <property type="protein sequence ID" value="GAA4843144.1"/>
    <property type="molecule type" value="Genomic_DNA"/>
</dbReference>
<comment type="caution">
    <text evidence="1">The sequence shown here is derived from an EMBL/GenBank/DDBJ whole genome shotgun (WGS) entry which is preliminary data.</text>
</comment>
<gene>
    <name evidence="1" type="ORF">GCM10023331_30220</name>
</gene>
<proteinExistence type="predicted"/>
<name>A0ABP9DHD7_9BACT</name>
<dbReference type="Proteomes" id="UP001500298">
    <property type="component" value="Unassembled WGS sequence"/>
</dbReference>
<organism evidence="1 2">
    <name type="scientific">Algivirga pacifica</name>
    <dbReference type="NCBI Taxonomy" id="1162670"/>
    <lineage>
        <taxon>Bacteria</taxon>
        <taxon>Pseudomonadati</taxon>
        <taxon>Bacteroidota</taxon>
        <taxon>Cytophagia</taxon>
        <taxon>Cytophagales</taxon>
        <taxon>Flammeovirgaceae</taxon>
        <taxon>Algivirga</taxon>
    </lineage>
</organism>
<dbReference type="RefSeq" id="WP_345373262.1">
    <property type="nucleotide sequence ID" value="NZ_BAABJX010000046.1"/>
</dbReference>
<evidence type="ECO:0000313" key="1">
    <source>
        <dbReference type="EMBL" id="GAA4843144.1"/>
    </source>
</evidence>
<protein>
    <submittedName>
        <fullName evidence="1">Uncharacterized protein</fullName>
    </submittedName>
</protein>
<sequence>MNTIIQLPAAISGYGKIQEEVAPERFKNYLKGLPLTLLDFQSFQQEPNYSYMLGLLLDAEQQKFYYFFCNKYYPYIACAEIKEMAETRITPHLLVNQFVDLTEVKDPEGYFTILPVYFLEKKVTSDELLISHILQHLEHQEFAEFAYWEPRILANIIFNRWEK</sequence>
<accession>A0ABP9DHD7</accession>
<reference evidence="2" key="1">
    <citation type="journal article" date="2019" name="Int. J. Syst. Evol. Microbiol.">
        <title>The Global Catalogue of Microorganisms (GCM) 10K type strain sequencing project: providing services to taxonomists for standard genome sequencing and annotation.</title>
        <authorList>
            <consortium name="The Broad Institute Genomics Platform"/>
            <consortium name="The Broad Institute Genome Sequencing Center for Infectious Disease"/>
            <person name="Wu L."/>
            <person name="Ma J."/>
        </authorList>
    </citation>
    <scope>NUCLEOTIDE SEQUENCE [LARGE SCALE GENOMIC DNA]</scope>
    <source>
        <strain evidence="2">JCM 18326</strain>
    </source>
</reference>